<dbReference type="Pfam" id="PF01476">
    <property type="entry name" value="LysM"/>
    <property type="match status" value="4"/>
</dbReference>
<evidence type="ECO:0000313" key="3">
    <source>
        <dbReference type="EMBL" id="ACO03962.1"/>
    </source>
</evidence>
<feature type="domain" description="LysM" evidence="2">
    <location>
        <begin position="209"/>
        <end position="253"/>
    </location>
</feature>
<feature type="domain" description="LysM" evidence="2">
    <location>
        <begin position="134"/>
        <end position="177"/>
    </location>
</feature>
<feature type="chain" id="PRO_5002902550" evidence="1">
    <location>
        <begin position="22"/>
        <end position="403"/>
    </location>
</feature>
<dbReference type="InterPro" id="IPR036779">
    <property type="entry name" value="LysM_dom_sf"/>
</dbReference>
<proteinExistence type="predicted"/>
<dbReference type="CDD" id="cd00118">
    <property type="entry name" value="LysM"/>
    <property type="match status" value="4"/>
</dbReference>
<dbReference type="eggNOG" id="COG0739">
    <property type="taxonomic scope" value="Bacteria"/>
</dbReference>
<keyword evidence="1" id="KW-0732">Signal</keyword>
<feature type="signal peptide" evidence="1">
    <location>
        <begin position="1"/>
        <end position="21"/>
    </location>
</feature>
<sequence>MKFSIRYILVAVLTLCFSVLAEEYTVRSGDSLDRIARKFGVSVQDIIRENNLKKPYRIYPGQKLKIPQTDFIYHRVKYGENLSYIAKKYKVSVKSIIRANGLKKPYVIRTGQILKIPKKSVKSSTITEERYCKIKHKVKKGESLITIAKKYRVWVKDIKRLNNIKGNTIRVGQVLCIKEGVKKSVKKSKKSKGSSIIVKKKKIVRKKIIRYRVKSGDSLAKIAKRYGTTISEIARLNGLKKPYTIYPGQRLKIPKKIVYVEEEIVKRKSVPFGFIWPVDGKIVKNFVNNSQMRHLGIDIQTECDTPVKAAEDGKVIFAGDSIKAYGRLIVIKHANNFNTVYGHINQINVKDGQVVKKGDTIGTAGLLNNSEKCGIYFEIRKNTVPVDPLVFLNEKPNLDKKEN</sequence>
<dbReference type="Gene3D" id="3.10.350.10">
    <property type="entry name" value="LysM domain"/>
    <property type="match status" value="4"/>
</dbReference>
<evidence type="ECO:0000256" key="1">
    <source>
        <dbReference type="SAM" id="SignalP"/>
    </source>
</evidence>
<dbReference type="SUPFAM" id="SSF51261">
    <property type="entry name" value="Duplicated hybrid motif"/>
    <property type="match status" value="1"/>
</dbReference>
<protein>
    <submittedName>
        <fullName evidence="3">Lipoprotein</fullName>
    </submittedName>
</protein>
<dbReference type="GO" id="GO:0008932">
    <property type="term" value="F:lytic endotransglycosylase activity"/>
    <property type="evidence" value="ECO:0007669"/>
    <property type="project" value="TreeGrafter"/>
</dbReference>
<dbReference type="Proteomes" id="UP000001366">
    <property type="component" value="Chromosome"/>
</dbReference>
<dbReference type="EMBL" id="CP001230">
    <property type="protein sequence ID" value="ACO03962.1"/>
    <property type="molecule type" value="Genomic_DNA"/>
</dbReference>
<dbReference type="PROSITE" id="PS51782">
    <property type="entry name" value="LYSM"/>
    <property type="match status" value="4"/>
</dbReference>
<keyword evidence="3" id="KW-0449">Lipoprotein</keyword>
<dbReference type="Pfam" id="PF01551">
    <property type="entry name" value="Peptidase_M23"/>
    <property type="match status" value="1"/>
</dbReference>
<dbReference type="HOGENOM" id="CLU_029425_7_3_0"/>
<dbReference type="CDD" id="cd12797">
    <property type="entry name" value="M23_peptidase"/>
    <property type="match status" value="1"/>
</dbReference>
<organism evidence="3 4">
    <name type="scientific">Persephonella marina (strain DSM 14350 / EX-H1)</name>
    <dbReference type="NCBI Taxonomy" id="123214"/>
    <lineage>
        <taxon>Bacteria</taxon>
        <taxon>Pseudomonadati</taxon>
        <taxon>Aquificota</taxon>
        <taxon>Aquificia</taxon>
        <taxon>Aquificales</taxon>
        <taxon>Hydrogenothermaceae</taxon>
        <taxon>Persephonella</taxon>
    </lineage>
</organism>
<dbReference type="InterPro" id="IPR011055">
    <property type="entry name" value="Dup_hybrid_motif"/>
</dbReference>
<dbReference type="SUPFAM" id="SSF54106">
    <property type="entry name" value="LysM domain"/>
    <property type="match status" value="3"/>
</dbReference>
<dbReference type="STRING" id="123214.PERMA_1851"/>
<dbReference type="Gene3D" id="2.70.70.10">
    <property type="entry name" value="Glucose Permease (Domain IIA)"/>
    <property type="match status" value="1"/>
</dbReference>
<gene>
    <name evidence="3" type="ordered locus">PERMA_1851</name>
</gene>
<dbReference type="PaxDb" id="123214-PERMA_1851"/>
<accession>C0QSG7</accession>
<dbReference type="PANTHER" id="PTHR33734:SF22">
    <property type="entry name" value="MEMBRANE-BOUND LYTIC MUREIN TRANSGLYCOSYLASE D"/>
    <property type="match status" value="1"/>
</dbReference>
<feature type="domain" description="LysM" evidence="2">
    <location>
        <begin position="72"/>
        <end position="116"/>
    </location>
</feature>
<evidence type="ECO:0000259" key="2">
    <source>
        <dbReference type="PROSITE" id="PS51782"/>
    </source>
</evidence>
<feature type="domain" description="LysM" evidence="2">
    <location>
        <begin position="22"/>
        <end position="66"/>
    </location>
</feature>
<dbReference type="RefSeq" id="WP_012676201.1">
    <property type="nucleotide sequence ID" value="NC_012440.1"/>
</dbReference>
<dbReference type="KEGG" id="pmx:PERMA_1851"/>
<dbReference type="eggNOG" id="COG1388">
    <property type="taxonomic scope" value="Bacteria"/>
</dbReference>
<dbReference type="InterPro" id="IPR018392">
    <property type="entry name" value="LysM"/>
</dbReference>
<name>C0QSG7_PERMH</name>
<dbReference type="CAZy" id="CBM50">
    <property type="family name" value="Carbohydrate-Binding Module Family 50"/>
</dbReference>
<keyword evidence="4" id="KW-1185">Reference proteome</keyword>
<reference evidence="3 4" key="1">
    <citation type="journal article" date="2009" name="J. Bacteriol.">
        <title>Complete and draft genome sequences of six members of the Aquificales.</title>
        <authorList>
            <person name="Reysenbach A.L."/>
            <person name="Hamamura N."/>
            <person name="Podar M."/>
            <person name="Griffiths E."/>
            <person name="Ferreira S."/>
            <person name="Hochstein R."/>
            <person name="Heidelberg J."/>
            <person name="Johnson J."/>
            <person name="Mead D."/>
            <person name="Pohorille A."/>
            <person name="Sarmiento M."/>
            <person name="Schweighofer K."/>
            <person name="Seshadri R."/>
            <person name="Voytek M.A."/>
        </authorList>
    </citation>
    <scope>NUCLEOTIDE SEQUENCE [LARGE SCALE GENOMIC DNA]</scope>
    <source>
        <strain evidence="4">DSM 14350 / EX-H1</strain>
    </source>
</reference>
<dbReference type="InterPro" id="IPR016047">
    <property type="entry name" value="M23ase_b-sheet_dom"/>
</dbReference>
<evidence type="ECO:0000313" key="4">
    <source>
        <dbReference type="Proteomes" id="UP000001366"/>
    </source>
</evidence>
<dbReference type="AlphaFoldDB" id="C0QSG7"/>
<dbReference type="PANTHER" id="PTHR33734">
    <property type="entry name" value="LYSM DOMAIN-CONTAINING GPI-ANCHORED PROTEIN 2"/>
    <property type="match status" value="1"/>
</dbReference>
<dbReference type="SMART" id="SM00257">
    <property type="entry name" value="LysM"/>
    <property type="match status" value="4"/>
</dbReference>